<keyword evidence="2" id="KW-1185">Reference proteome</keyword>
<sequence>MLRWASESTTRKMDRKRGLGFTVRGQCRDHQSLESFSVPPVTPLDHPPEPPSEPSPATRPSSADSTRKEDVRCRDNVRLMQDICQDRKEASPLVTSKVQKHPTETSGRGAKGLLSSCSERGLLLAAVLSLLVAAAPLVTKRRLSGTRASGLGSSLEPYSPPEPDKPGNEEWLPPREARKNVYPCSLRLFAMWKPQIVVILAQTKQNRTMCLFRRCKASAISAFRTLMMIMRMTVVYQEIHQNGAETPNIPTNCTLHLGLNGTESLALFAGEAFAQSLKPSTCSSWALATTLSYDFSWAYGDRNAA</sequence>
<dbReference type="EMBL" id="CM043047">
    <property type="protein sequence ID" value="KAI4561040.1"/>
    <property type="molecule type" value="Genomic_DNA"/>
</dbReference>
<accession>A0ACB9U9E1</accession>
<evidence type="ECO:0000313" key="1">
    <source>
        <dbReference type="EMBL" id="KAI4561040.1"/>
    </source>
</evidence>
<gene>
    <name evidence="1" type="ORF">MJG53_017669</name>
</gene>
<proteinExistence type="predicted"/>
<organism evidence="1 2">
    <name type="scientific">Ovis ammon polii x Ovis aries</name>
    <dbReference type="NCBI Taxonomy" id="2918886"/>
    <lineage>
        <taxon>Eukaryota</taxon>
        <taxon>Metazoa</taxon>
        <taxon>Chordata</taxon>
        <taxon>Craniata</taxon>
        <taxon>Vertebrata</taxon>
        <taxon>Euteleostomi</taxon>
        <taxon>Mammalia</taxon>
        <taxon>Eutheria</taxon>
        <taxon>Laurasiatheria</taxon>
        <taxon>Artiodactyla</taxon>
        <taxon>Ruminantia</taxon>
        <taxon>Pecora</taxon>
        <taxon>Bovidae</taxon>
        <taxon>Caprinae</taxon>
        <taxon>Ovis</taxon>
    </lineage>
</organism>
<comment type="caution">
    <text evidence="1">The sequence shown here is derived from an EMBL/GenBank/DDBJ whole genome shotgun (WGS) entry which is preliminary data.</text>
</comment>
<name>A0ACB9U9E1_9CETA</name>
<evidence type="ECO:0000313" key="2">
    <source>
        <dbReference type="Proteomes" id="UP001057279"/>
    </source>
</evidence>
<protein>
    <submittedName>
        <fullName evidence="1">Uncharacterized protein</fullName>
    </submittedName>
</protein>
<reference evidence="1" key="1">
    <citation type="submission" date="2022-03" db="EMBL/GenBank/DDBJ databases">
        <title>Genomic analyses of argali, domestic sheep and their hybrids provide insights into chromosomal evolution, heterosis and genetic basis of agronomic traits.</title>
        <authorList>
            <person name="Li M."/>
        </authorList>
    </citation>
    <scope>NUCLEOTIDE SEQUENCE</scope>
    <source>
        <strain evidence="1">F1 hybrid</strain>
    </source>
</reference>
<dbReference type="Proteomes" id="UP001057279">
    <property type="component" value="Linkage Group LG22"/>
</dbReference>